<evidence type="ECO:0000313" key="5">
    <source>
        <dbReference type="Proteomes" id="UP000324760"/>
    </source>
</evidence>
<feature type="DNA-binding region" description="H-T-H motif" evidence="2">
    <location>
        <begin position="35"/>
        <end position="54"/>
    </location>
</feature>
<dbReference type="KEGG" id="ncu:F0U83_07260"/>
<organism evidence="4 5">
    <name type="scientific">Neptunomonas concharum</name>
    <dbReference type="NCBI Taxonomy" id="1031538"/>
    <lineage>
        <taxon>Bacteria</taxon>
        <taxon>Pseudomonadati</taxon>
        <taxon>Pseudomonadota</taxon>
        <taxon>Gammaproteobacteria</taxon>
        <taxon>Oceanospirillales</taxon>
        <taxon>Oceanospirillaceae</taxon>
        <taxon>Neptunomonas</taxon>
    </lineage>
</organism>
<dbReference type="SUPFAM" id="SSF46689">
    <property type="entry name" value="Homeodomain-like"/>
    <property type="match status" value="1"/>
</dbReference>
<accession>A0A5P1RB87</accession>
<sequence>MSPKIIDSATQHAREAQILAAALRYIQQESIATLTVDKLVKELPFSKGTIYNHFSGKEDILLALCNSGMTILADLFLRAERFDGIPRERGLAIHFAYMLYARLYPTQFMLVLSAKTSNITDKASERQKQANLILESQLFEPVTSVFQDALAQNLMDLPVSMTIEQLGFACWSLSFGTNALLLEDVERCGKRTGMVVERELLNNVALLFDGMRLRPYSHEFDWSTTLHRLKHETFKEEVTQLEARGVVLAV</sequence>
<reference evidence="4 5" key="1">
    <citation type="journal article" date="2019" name="Biochem. Eng. J.">
        <title>Metabolic engineering of the marine bacteria Neptunomonas concharum for the production of acetoin and meso-2,3-butanediol from acetate.</title>
        <authorList>
            <person name="Li W."/>
            <person name="Pu N."/>
            <person name="Liu C.-X."/>
            <person name="Yuan Q.-P."/>
            <person name="Li Z.-J."/>
        </authorList>
    </citation>
    <scope>NUCLEOTIDE SEQUENCE [LARGE SCALE GENOMIC DNA]</scope>
    <source>
        <strain evidence="4 5">JCM17730</strain>
    </source>
</reference>
<dbReference type="InterPro" id="IPR009057">
    <property type="entry name" value="Homeodomain-like_sf"/>
</dbReference>
<dbReference type="Pfam" id="PF00440">
    <property type="entry name" value="TetR_N"/>
    <property type="match status" value="1"/>
</dbReference>
<dbReference type="OrthoDB" id="63332at2"/>
<protein>
    <submittedName>
        <fullName evidence="4">TetR/AcrR family transcriptional regulator</fullName>
    </submittedName>
</protein>
<dbReference type="Gene3D" id="1.10.357.10">
    <property type="entry name" value="Tetracycline Repressor, domain 2"/>
    <property type="match status" value="1"/>
</dbReference>
<dbReference type="EMBL" id="CP043869">
    <property type="protein sequence ID" value="QEQ96521.1"/>
    <property type="molecule type" value="Genomic_DNA"/>
</dbReference>
<evidence type="ECO:0000256" key="1">
    <source>
        <dbReference type="ARBA" id="ARBA00023125"/>
    </source>
</evidence>
<gene>
    <name evidence="4" type="ORF">F0U83_07260</name>
</gene>
<dbReference type="GO" id="GO:0003677">
    <property type="term" value="F:DNA binding"/>
    <property type="evidence" value="ECO:0007669"/>
    <property type="project" value="UniProtKB-UniRule"/>
</dbReference>
<evidence type="ECO:0000313" key="4">
    <source>
        <dbReference type="EMBL" id="QEQ96521.1"/>
    </source>
</evidence>
<dbReference type="AlphaFoldDB" id="A0A5P1RB87"/>
<proteinExistence type="predicted"/>
<dbReference type="PROSITE" id="PS50977">
    <property type="entry name" value="HTH_TETR_2"/>
    <property type="match status" value="1"/>
</dbReference>
<evidence type="ECO:0000259" key="3">
    <source>
        <dbReference type="PROSITE" id="PS50977"/>
    </source>
</evidence>
<keyword evidence="5" id="KW-1185">Reference proteome</keyword>
<dbReference type="InterPro" id="IPR001647">
    <property type="entry name" value="HTH_TetR"/>
</dbReference>
<evidence type="ECO:0000256" key="2">
    <source>
        <dbReference type="PROSITE-ProRule" id="PRU00335"/>
    </source>
</evidence>
<keyword evidence="1 2" id="KW-0238">DNA-binding</keyword>
<name>A0A5P1RB87_9GAMM</name>
<dbReference type="RefSeq" id="WP_138988359.1">
    <property type="nucleotide sequence ID" value="NZ_CP043869.1"/>
</dbReference>
<feature type="domain" description="HTH tetR-type" evidence="3">
    <location>
        <begin position="12"/>
        <end position="72"/>
    </location>
</feature>
<dbReference type="Proteomes" id="UP000324760">
    <property type="component" value="Chromosome"/>
</dbReference>
<dbReference type="PRINTS" id="PR00455">
    <property type="entry name" value="HTHTETR"/>
</dbReference>